<evidence type="ECO:0000256" key="5">
    <source>
        <dbReference type="ARBA" id="ARBA00023128"/>
    </source>
</evidence>
<organism evidence="8 9">
    <name type="scientific">Toxocara canis</name>
    <name type="common">Canine roundworm</name>
    <dbReference type="NCBI Taxonomy" id="6265"/>
    <lineage>
        <taxon>Eukaryota</taxon>
        <taxon>Metazoa</taxon>
        <taxon>Ecdysozoa</taxon>
        <taxon>Nematoda</taxon>
        <taxon>Chromadorea</taxon>
        <taxon>Rhabditida</taxon>
        <taxon>Spirurina</taxon>
        <taxon>Ascaridomorpha</taxon>
        <taxon>Ascaridoidea</taxon>
        <taxon>Toxocaridae</taxon>
        <taxon>Toxocara</taxon>
    </lineage>
</organism>
<evidence type="ECO:0000256" key="6">
    <source>
        <dbReference type="ARBA" id="ARBA00023274"/>
    </source>
</evidence>
<dbReference type="GO" id="GO:0006412">
    <property type="term" value="P:translation"/>
    <property type="evidence" value="ECO:0007669"/>
    <property type="project" value="TreeGrafter"/>
</dbReference>
<dbReference type="PANTHER" id="PTHR21338:SF0">
    <property type="entry name" value="LARGE RIBOSOMAL SUBUNIT PROTEIN ML41"/>
    <property type="match status" value="1"/>
</dbReference>
<evidence type="ECO:0000256" key="4">
    <source>
        <dbReference type="ARBA" id="ARBA00022980"/>
    </source>
</evidence>
<keyword evidence="6" id="KW-0687">Ribonucleoprotein</keyword>
<keyword evidence="9" id="KW-1185">Reference proteome</keyword>
<dbReference type="PANTHER" id="PTHR21338">
    <property type="entry name" value="MITOCHONDRIAL RIBOSOMAL PROTEIN L41"/>
    <property type="match status" value="1"/>
</dbReference>
<dbReference type="EMBL" id="JPKZ01002037">
    <property type="protein sequence ID" value="KHN78768.1"/>
    <property type="molecule type" value="Genomic_DNA"/>
</dbReference>
<dbReference type="Proteomes" id="UP000031036">
    <property type="component" value="Unassembled WGS sequence"/>
</dbReference>
<dbReference type="InterPro" id="IPR019189">
    <property type="entry name" value="Ribosomal_mL41"/>
</dbReference>
<keyword evidence="3" id="KW-0809">Transit peptide</keyword>
<keyword evidence="4 8" id="KW-0689">Ribosomal protein</keyword>
<dbReference type="AlphaFoldDB" id="A0A0B2VB95"/>
<sequence length="196" mass="22562">MLSLSSVQSCRSVRSLTPHDFRAPWPFVKKGAFGQRKIGPFVFEKHKIPGQRREFPELSPKFQKLNPPQLSNYTGVQTSGYVDTSTAHFVVVKEACAELIVPDLTDFKLGPYVSFKTDVEIEKRRRTYEQIVRQKGSEEIADLYVLEDQRWPPPKITARTLFDLYYAPQIRQSFKEGRYADDKSPSDRKAIGDDED</sequence>
<protein>
    <submittedName>
        <fullName evidence="8">39S ribosomal protein L41, mitochondrial</fullName>
    </submittedName>
</protein>
<feature type="region of interest" description="Disordered" evidence="7">
    <location>
        <begin position="176"/>
        <end position="196"/>
    </location>
</feature>
<dbReference type="OMA" id="APWPFVK"/>
<keyword evidence="5" id="KW-0496">Mitochondrion</keyword>
<evidence type="ECO:0000256" key="3">
    <source>
        <dbReference type="ARBA" id="ARBA00022946"/>
    </source>
</evidence>
<name>A0A0B2VB95_TOXCA</name>
<dbReference type="GO" id="GO:0005762">
    <property type="term" value="C:mitochondrial large ribosomal subunit"/>
    <property type="evidence" value="ECO:0007669"/>
    <property type="project" value="InterPro"/>
</dbReference>
<evidence type="ECO:0000313" key="8">
    <source>
        <dbReference type="EMBL" id="KHN78768.1"/>
    </source>
</evidence>
<evidence type="ECO:0000313" key="9">
    <source>
        <dbReference type="Proteomes" id="UP000031036"/>
    </source>
</evidence>
<proteinExistence type="inferred from homology"/>
<dbReference type="STRING" id="6265.A0A0B2VB95"/>
<evidence type="ECO:0000256" key="2">
    <source>
        <dbReference type="ARBA" id="ARBA00010152"/>
    </source>
</evidence>
<comment type="similarity">
    <text evidence="2">Belongs to the mitochondrion-specific ribosomal protein mL41 family.</text>
</comment>
<gene>
    <name evidence="8" type="primary">mrpl-41</name>
    <name evidence="8" type="ORF">Tcan_03368</name>
</gene>
<comment type="subcellular location">
    <subcellularLocation>
        <location evidence="1">Mitochondrion</location>
    </subcellularLocation>
</comment>
<reference evidence="8 9" key="1">
    <citation type="submission" date="2014-11" db="EMBL/GenBank/DDBJ databases">
        <title>Genetic blueprint of the zoonotic pathogen Toxocara canis.</title>
        <authorList>
            <person name="Zhu X.-Q."/>
            <person name="Korhonen P.K."/>
            <person name="Cai H."/>
            <person name="Young N.D."/>
            <person name="Nejsum P."/>
            <person name="von Samson-Himmelstjerna G."/>
            <person name="Boag P.R."/>
            <person name="Tan P."/>
            <person name="Li Q."/>
            <person name="Min J."/>
            <person name="Yang Y."/>
            <person name="Wang X."/>
            <person name="Fang X."/>
            <person name="Hall R.S."/>
            <person name="Hofmann A."/>
            <person name="Sternberg P.W."/>
            <person name="Jex A.R."/>
            <person name="Gasser R.B."/>
        </authorList>
    </citation>
    <scope>NUCLEOTIDE SEQUENCE [LARGE SCALE GENOMIC DNA]</scope>
    <source>
        <strain evidence="8">PN_DK_2014</strain>
    </source>
</reference>
<accession>A0A0B2VB95</accession>
<dbReference type="OrthoDB" id="408933at2759"/>
<dbReference type="GO" id="GO:0003735">
    <property type="term" value="F:structural constituent of ribosome"/>
    <property type="evidence" value="ECO:0007669"/>
    <property type="project" value="InterPro"/>
</dbReference>
<evidence type="ECO:0000256" key="1">
    <source>
        <dbReference type="ARBA" id="ARBA00004173"/>
    </source>
</evidence>
<dbReference type="Pfam" id="PF09809">
    <property type="entry name" value="MRP-L27"/>
    <property type="match status" value="1"/>
</dbReference>
<comment type="caution">
    <text evidence="8">The sequence shown here is derived from an EMBL/GenBank/DDBJ whole genome shotgun (WGS) entry which is preliminary data.</text>
</comment>
<evidence type="ECO:0000256" key="7">
    <source>
        <dbReference type="SAM" id="MobiDB-lite"/>
    </source>
</evidence>